<evidence type="ECO:0000313" key="2">
    <source>
        <dbReference type="Proteomes" id="UP001497482"/>
    </source>
</evidence>
<keyword evidence="2" id="KW-1185">Reference proteome</keyword>
<proteinExistence type="predicted"/>
<sequence length="130" mass="14374">MENQFSAVAKVILNLRDLNCHLFSFKSDVQQLFQYHSRASSNELGGHVAEEQTAAMGAFAAPAAQTLPTRGEEGDQENFAMTAADNAMTLVSLFGSFSDPSDFLSHEDEAAVLVFPEGHLEFLRYTYSYR</sequence>
<dbReference type="Proteomes" id="UP001497482">
    <property type="component" value="Chromosome 15"/>
</dbReference>
<organism evidence="1 2">
    <name type="scientific">Knipowitschia caucasica</name>
    <name type="common">Caucasian dwarf goby</name>
    <name type="synonym">Pomatoschistus caucasicus</name>
    <dbReference type="NCBI Taxonomy" id="637954"/>
    <lineage>
        <taxon>Eukaryota</taxon>
        <taxon>Metazoa</taxon>
        <taxon>Chordata</taxon>
        <taxon>Craniata</taxon>
        <taxon>Vertebrata</taxon>
        <taxon>Euteleostomi</taxon>
        <taxon>Actinopterygii</taxon>
        <taxon>Neopterygii</taxon>
        <taxon>Teleostei</taxon>
        <taxon>Neoteleostei</taxon>
        <taxon>Acanthomorphata</taxon>
        <taxon>Gobiaria</taxon>
        <taxon>Gobiiformes</taxon>
        <taxon>Gobioidei</taxon>
        <taxon>Gobiidae</taxon>
        <taxon>Gobiinae</taxon>
        <taxon>Knipowitschia</taxon>
    </lineage>
</organism>
<protein>
    <submittedName>
        <fullName evidence="1">Uncharacterized protein</fullName>
    </submittedName>
</protein>
<reference evidence="1 2" key="1">
    <citation type="submission" date="2024-04" db="EMBL/GenBank/DDBJ databases">
        <authorList>
            <person name="Waldvogel A.-M."/>
            <person name="Schoenle A."/>
        </authorList>
    </citation>
    <scope>NUCLEOTIDE SEQUENCE [LARGE SCALE GENOMIC DNA]</scope>
</reference>
<name>A0AAV2K5T9_KNICA</name>
<dbReference type="EMBL" id="OZ035837">
    <property type="protein sequence ID" value="CAL1583204.1"/>
    <property type="molecule type" value="Genomic_DNA"/>
</dbReference>
<evidence type="ECO:0000313" key="1">
    <source>
        <dbReference type="EMBL" id="CAL1583204.1"/>
    </source>
</evidence>
<gene>
    <name evidence="1" type="ORF">KC01_LOCUS13701</name>
</gene>
<accession>A0AAV2K5T9</accession>
<dbReference type="AlphaFoldDB" id="A0AAV2K5T9"/>